<dbReference type="InterPro" id="IPR040853">
    <property type="entry name" value="RapA2_cadherin-like"/>
</dbReference>
<dbReference type="Pfam" id="PF20009">
    <property type="entry name" value="GEVED"/>
    <property type="match status" value="1"/>
</dbReference>
<dbReference type="SMART" id="SM00235">
    <property type="entry name" value="ZnMc"/>
    <property type="match status" value="1"/>
</dbReference>
<dbReference type="Gene3D" id="2.60.120.380">
    <property type="match status" value="3"/>
</dbReference>
<dbReference type="Pfam" id="PF00404">
    <property type="entry name" value="Dockerin_1"/>
    <property type="match status" value="1"/>
</dbReference>
<dbReference type="SUPFAM" id="SSF63446">
    <property type="entry name" value="Type I dockerin domain"/>
    <property type="match status" value="1"/>
</dbReference>
<evidence type="ECO:0000256" key="2">
    <source>
        <dbReference type="ARBA" id="ARBA00010370"/>
    </source>
</evidence>
<gene>
    <name evidence="11" type="ORF">K227x_40060</name>
</gene>
<dbReference type="GO" id="GO:0005615">
    <property type="term" value="C:extracellular space"/>
    <property type="evidence" value="ECO:0007669"/>
    <property type="project" value="TreeGrafter"/>
</dbReference>
<dbReference type="InterPro" id="IPR036439">
    <property type="entry name" value="Dockerin_dom_sf"/>
</dbReference>
<dbReference type="InterPro" id="IPR002105">
    <property type="entry name" value="Dockerin_1_rpt"/>
</dbReference>
<evidence type="ECO:0000256" key="7">
    <source>
        <dbReference type="ARBA" id="ARBA00022833"/>
    </source>
</evidence>
<dbReference type="GO" id="GO:0005509">
    <property type="term" value="F:calcium ion binding"/>
    <property type="evidence" value="ECO:0007669"/>
    <property type="project" value="InterPro"/>
</dbReference>
<evidence type="ECO:0000256" key="1">
    <source>
        <dbReference type="ARBA" id="ARBA00001947"/>
    </source>
</evidence>
<dbReference type="InterPro" id="IPR006626">
    <property type="entry name" value="PbH1"/>
</dbReference>
<dbReference type="GO" id="GO:0007156">
    <property type="term" value="P:homophilic cell adhesion via plasma membrane adhesion molecules"/>
    <property type="evidence" value="ECO:0007669"/>
    <property type="project" value="InterPro"/>
</dbReference>
<dbReference type="EMBL" id="CP036525">
    <property type="protein sequence ID" value="QDT05605.1"/>
    <property type="molecule type" value="Genomic_DNA"/>
</dbReference>
<organism evidence="11 12">
    <name type="scientific">Rubripirellula lacrimiformis</name>
    <dbReference type="NCBI Taxonomy" id="1930273"/>
    <lineage>
        <taxon>Bacteria</taxon>
        <taxon>Pseudomonadati</taxon>
        <taxon>Planctomycetota</taxon>
        <taxon>Planctomycetia</taxon>
        <taxon>Pirellulales</taxon>
        <taxon>Pirellulaceae</taxon>
        <taxon>Rubripirellula</taxon>
    </lineage>
</organism>
<evidence type="ECO:0000256" key="5">
    <source>
        <dbReference type="ARBA" id="ARBA00022729"/>
    </source>
</evidence>
<protein>
    <submittedName>
        <fullName evidence="11">Matrixin</fullName>
    </submittedName>
</protein>
<dbReference type="PROSITE" id="PS50268">
    <property type="entry name" value="CADHERIN_2"/>
    <property type="match status" value="1"/>
</dbReference>
<dbReference type="GO" id="GO:0030198">
    <property type="term" value="P:extracellular matrix organization"/>
    <property type="evidence" value="ECO:0007669"/>
    <property type="project" value="TreeGrafter"/>
</dbReference>
<dbReference type="PANTHER" id="PTHR10201">
    <property type="entry name" value="MATRIX METALLOPROTEINASE"/>
    <property type="match status" value="1"/>
</dbReference>
<comment type="cofactor">
    <cofactor evidence="1">
        <name>Zn(2+)</name>
        <dbReference type="ChEBI" id="CHEBI:29105"/>
    </cofactor>
</comment>
<dbReference type="GO" id="GO:0004553">
    <property type="term" value="F:hydrolase activity, hydrolyzing O-glycosyl compounds"/>
    <property type="evidence" value="ECO:0007669"/>
    <property type="project" value="InterPro"/>
</dbReference>
<keyword evidence="4" id="KW-0479">Metal-binding</keyword>
<dbReference type="Pfam" id="PF17803">
    <property type="entry name" value="Cadherin_4"/>
    <property type="match status" value="1"/>
</dbReference>
<dbReference type="GO" id="GO:0006508">
    <property type="term" value="P:proteolysis"/>
    <property type="evidence" value="ECO:0007669"/>
    <property type="project" value="UniProtKB-KW"/>
</dbReference>
<dbReference type="InterPro" id="IPR001818">
    <property type="entry name" value="Pept_M10_metallopeptidase"/>
</dbReference>
<dbReference type="SUPFAM" id="SSF55486">
    <property type="entry name" value="Metalloproteases ('zincins'), catalytic domain"/>
    <property type="match status" value="2"/>
</dbReference>
<evidence type="ECO:0000256" key="9">
    <source>
        <dbReference type="SAM" id="MobiDB-lite"/>
    </source>
</evidence>
<evidence type="ECO:0000259" key="10">
    <source>
        <dbReference type="PROSITE" id="PS50268"/>
    </source>
</evidence>
<proteinExistence type="inferred from homology"/>
<dbReference type="Proteomes" id="UP000318538">
    <property type="component" value="Chromosome"/>
</dbReference>
<evidence type="ECO:0000313" key="11">
    <source>
        <dbReference type="EMBL" id="QDT05605.1"/>
    </source>
</evidence>
<dbReference type="InterPro" id="IPR010221">
    <property type="entry name" value="VCBS_dom"/>
</dbReference>
<keyword evidence="6" id="KW-0378">Hydrolase</keyword>
<evidence type="ECO:0000256" key="4">
    <source>
        <dbReference type="ARBA" id="ARBA00022723"/>
    </source>
</evidence>
<feature type="domain" description="Cadherin" evidence="10">
    <location>
        <begin position="5120"/>
        <end position="5178"/>
    </location>
</feature>
<accession>A0A517NEQ0</accession>
<dbReference type="InterPro" id="IPR011050">
    <property type="entry name" value="Pectin_lyase_fold/virulence"/>
</dbReference>
<feature type="compositionally biased region" description="Polar residues" evidence="9">
    <location>
        <begin position="3701"/>
        <end position="3710"/>
    </location>
</feature>
<keyword evidence="8" id="KW-0482">Metalloprotease</keyword>
<dbReference type="GO" id="GO:0008270">
    <property type="term" value="F:zinc ion binding"/>
    <property type="evidence" value="ECO:0007669"/>
    <property type="project" value="InterPro"/>
</dbReference>
<dbReference type="KEGG" id="rlc:K227x_40060"/>
<keyword evidence="12" id="KW-1185">Reference proteome</keyword>
<feature type="region of interest" description="Disordered" evidence="9">
    <location>
        <begin position="3694"/>
        <end position="3716"/>
    </location>
</feature>
<dbReference type="GO" id="GO:0031012">
    <property type="term" value="C:extracellular matrix"/>
    <property type="evidence" value="ECO:0007669"/>
    <property type="project" value="InterPro"/>
</dbReference>
<dbReference type="PANTHER" id="PTHR10201:SF291">
    <property type="entry name" value="MATRIX METALLOPROTEINASE 1, ISOFORM C-RELATED"/>
    <property type="match status" value="1"/>
</dbReference>
<keyword evidence="7" id="KW-0862">Zinc</keyword>
<dbReference type="Gene3D" id="1.10.1330.10">
    <property type="entry name" value="Dockerin domain"/>
    <property type="match status" value="1"/>
</dbReference>
<dbReference type="RefSeq" id="WP_145171824.1">
    <property type="nucleotide sequence ID" value="NZ_CP036525.1"/>
</dbReference>
<dbReference type="GO" id="GO:0004222">
    <property type="term" value="F:metalloendopeptidase activity"/>
    <property type="evidence" value="ECO:0007669"/>
    <property type="project" value="InterPro"/>
</dbReference>
<dbReference type="InterPro" id="IPR024079">
    <property type="entry name" value="MetalloPept_cat_dom_sf"/>
</dbReference>
<dbReference type="OrthoDB" id="247526at2"/>
<dbReference type="NCBIfam" id="TIGR01965">
    <property type="entry name" value="VCBS_repeat"/>
    <property type="match status" value="1"/>
</dbReference>
<keyword evidence="3" id="KW-0645">Protease</keyword>
<comment type="similarity">
    <text evidence="2">Belongs to the peptidase M10A family.</text>
</comment>
<dbReference type="SUPFAM" id="SSF51126">
    <property type="entry name" value="Pectin lyase-like"/>
    <property type="match status" value="1"/>
</dbReference>
<dbReference type="SMART" id="SM00710">
    <property type="entry name" value="PbH1"/>
    <property type="match status" value="9"/>
</dbReference>
<dbReference type="Pfam" id="PF00413">
    <property type="entry name" value="Peptidase_M10"/>
    <property type="match status" value="1"/>
</dbReference>
<evidence type="ECO:0000313" key="12">
    <source>
        <dbReference type="Proteomes" id="UP000318538"/>
    </source>
</evidence>
<name>A0A517NEQ0_9BACT</name>
<evidence type="ECO:0000256" key="3">
    <source>
        <dbReference type="ARBA" id="ARBA00022670"/>
    </source>
</evidence>
<dbReference type="Gene3D" id="3.40.390.10">
    <property type="entry name" value="Collagenase (Catalytic Domain)"/>
    <property type="match status" value="2"/>
</dbReference>
<dbReference type="Pfam" id="PF17963">
    <property type="entry name" value="Big_9"/>
    <property type="match status" value="6"/>
</dbReference>
<dbReference type="InterPro" id="IPR006026">
    <property type="entry name" value="Peptidase_Metallo"/>
</dbReference>
<dbReference type="GO" id="GO:0016020">
    <property type="term" value="C:membrane"/>
    <property type="evidence" value="ECO:0007669"/>
    <property type="project" value="InterPro"/>
</dbReference>
<keyword evidence="5" id="KW-0732">Signal</keyword>
<evidence type="ECO:0000256" key="6">
    <source>
        <dbReference type="ARBA" id="ARBA00022801"/>
    </source>
</evidence>
<dbReference type="InterPro" id="IPR045474">
    <property type="entry name" value="GEVED"/>
</dbReference>
<sequence length="6577" mass="688594">MVQLRPTAKTRRQLRTEKRRLQLESLERRELLAAEIIGTTGLEPHAVFAPDTPQSYIDQWEQEHGNAPVPDGFVGPINLSSSRWTNPTGGVSPEIGDGATISWSFIPDNTLVAGDAAPAGSDLIAFLDGIYGGTGNSTIETKPWFPLFQNVFDEWETNSGLTFVYEPNDDGAAQGGNAVGEIGVRGDIRIGGANIDGNYNTLAYNFIPTGGGNSGVDGDMVIDTADIFYANNSNGAGGENRGLHNVLMHEVGHGLGLLHVEPVNQTKLMEPSVNFSFLGAQHDDKLAIQSLYGDRFSDNNSQANATDLGQVNAASIHATNVSIDSNSDIDWYSFDAEAGELLTLAITPSGEAYSVGAQGGSASDVDSRSNSDLRFELYTPSGDLIVSQNAAAEGEPEYASSIALLESGKYTVGVFGSSSRGANSGENSQTQFYSLTVQQSQLTDPSLIAVAPNNGELFDLDPTDQSSNFRELAPTELTLTFGGTHAIDASTLDAITVQYSESGNFVLDAVDVNIGYIGLDASGRNAIVRFAENLSDGFYQLSVSSELSSVAGIPFLPSSPEPVPGAPLQTREVISFEIELGAKVIAVVAQPIVGGSANLREIDVYFDDADLFRPGSTIANPSFYQLVDTQNTATTEDDVLAMPQSIAVDSVARKVTLTFAADLDAYVDPGDTLRLRVGDNTDFTNINVTRQSIPTDAGLTKTTAAAVTSAATGSWSTVITGQAIRNFGAIQVNPMVDDAGSRSDPGHRDIEIEGHFLSPGSIDGDNSVTTIAYTFLRNTPYGSNSQGDPLFNQMNAEQEKRFLEILDLYSAQLGIDFVETETFGLRLIVGDLSTADPTVVSGPGGTAGLGGPGGVTMDALDFTTSQSNQFGAGFFNVALHEIGHAIGLGHSYELSPGTVQGSTGQYPDPERTGPGTEWAFPSANDIVHGIHLHQRESLDVDLYKVSVAETGILKAQTFAQRLPSASLLDTRLSLYQEDASGKLVLVSANEDYFGADSFIEYSVTAGDYYVGVSSEGNSLFDPNSGLTAAGGTSEGSYELRVDFKSEAATAMVDAAGTRIDGDRDGSQGGIYDFWFEPVDTTTIFVNKLGGTGVGPLGSLTNPYTDIPAALAAAEAAVAANDGVVVRLLPNGGVDADVMTAGDNLAYEIGVIPSINDTLDDGRNLTLPRGVHLVVDAGVIMKFLDARISVGSDDDGNDRSEGSISVQGTPDLPVYFTSYNDTTLGSNSNIFGSAVQRGDWGGIEIRSDVDRLQGRNDLSRQGIFQNYVNHAQFSYGGGEVSTVGRTIDPIHLSDSRPELSYNMIVRSSGAAMSADPNAFEVTTFAEPRFQSFSISGDGFSTDYDRVGPSIFGNLFDENSTNGIFVRIDTPAGGGLETLRVTARFDDTDIVHVLGENLLIDGNAGGPIQVSRRPSPIIGLAVASGGALTAGNYQYSYTFVDQFGFESPGSVVQQINAVAANSQIDLTNIPVASEQYVARRLYRSVGGSPFTLVAELDKSSRDYTDNLTTPAIGAPTMDPTNAAVIHSRPDGTLVVDPGTLIKNRGARIQLGFGATLIAEGIEGKEIVLTARADDRYGAGGTFDTNGNGASVGAPAAWAGIYASPTSRLSIDHTYVAFAGGTTGVNGGTASFNPIQIHQADARIANSVFEDNADGTGVSQGDARRDFAPNAAATIYVTNAQPTFVGNTLINNEGSAFNINVNSMNADFVTDLGRQTGAVAIYETPPANNGPVLRGNRMSGNGVNGVTIRGEVLTTEVVWDDTDIVHVLRNDIEIPDLHTYGGMRMESSSNEALVVKAENAEILATGRSLDIDDRIGGRLIVLGQPGFPVVITALNDATVGAGFSPTGSAQLETVAPTNGPTPGSWQGLKFDSYSHDRNVATAIEREGSVSGLSDSNGDIGVQQDLGLLAANEKSGDENIRLGFTVHGAIAADFDKDLYSFEGVAGTAVWLDIDETDPRLDTVLELIDGNGRVLALSQNSRTESANGALTYTDTTLMRPGHALPMQLDQAAEQNQAGGYRDLFTTNDGDSGMRVILPGTSGTRNTFYVRVRSANLTSSYSTLAGINASLVEGGKTSGGYQLQIRLRETDEHSGSVVRYADLRYATNAIVAIGLPAHSPLAGEMNNPGGVLDLGSFSNTDRAATSISGFADSSPDAYTFTVERDSLQGLNPTDNRLSLMIDVDWADGLTRPNTSAYLFDGTTLIAIGTDSNVSDDRITPIVPGQPSTTKDDSRGSVGSRDAFIGPLELSPLGDYRLVIANPEQVPADMAQFFRSDAANPLARLEPIDSAVRITDDRFDYNPGTGANQTPVPLGPNGPVAVQVGFDDDGSNIIPWQFGDIPLITLREDINNAGEARLSIYNPMTGRHDAVIEEATSNAPLGAAAQSTNGTILGIRNRGNASPQNDANTSTTYSISNEGLVTQVGSTGIQTYEHFLTTGANPVNTNRLDNEGTEFVSMTYYNSPENADRFLYGISNRGAFQGVTVGADTNGNDIVGPGTGVNADNIIFLLDPDTGTAISRRGQNMIGGYESADPLDPRLQNNFNGNNSTASYFPPETPWAGTQIVGQIQIPTNSPATGNPTGNVTSITTSVGDAAKLYAFTDQGAVWEMDIVTGNGGLYSKGDLSVPTANSGLPTLLVDPSVAAPIGGADFITDSDGNRLVFEQVTKGPSNFLDATNDTVGLADMYFGVGRAAGEANSVRRFYAFDLASRTSQPVFTFGADRVAVDGNNAGGEFAGLFFSPLDQSLWHLSDTLRDQEGHGYGEIDDRGPVIGGGSLRFGFDALNDDFNHLSRQDADGVLGGIVSDNSDGNNDLDASDLQGFTGYNFIGGAHGSVQSNNIDLSGFASDDLPTLYFTYLLDSENVNADDDAPNFSDGDLDDVMRDSLRVSVAGEDGVWRLVATNNMDDSIDNRVWHDSRGNVHEYDPVGSNGYTDIGDQRFVQELFDGGTDFRQARIDLGPWAGQENVRIRYEFSTAGEARPDQSEIQAIAGERIIDGHTLTISGDMPDSNFTNVSDPLVTRTKTFEFDHGLVVQMPSGAQIAAGGPVELTRPGGSRIMLLTENSGESLGVQVFASDSAADVADKVASFIGLFATSRSPSNPALVSFDSENMTGNYGFGGLPSQIISKPGIAATSDVAIQIHIGMTDIEVRDVIQQSLAETIRYADVAANLASFPVVGNTNSVRVYDLEVTQNNSSDPLTLINGQNAGVANTPGADFGVYSGGSSLSSLLRAGERSRGLGGDNGIYIDDIVIGLADRGETFSGANQGTTMVDDPYFEALLYDAQRDEDRPIVPEVTRGAYQVEVRLGREYLGDDNDGKDARVGLNERLAEGLNLVINSTGADIVDGDTFTLSNGSETLTFEFNDVTAPALTTAPVSTRVPVNYTISDSQGNIADRIRAAINSTSVRSVLGAQATTQAGKSSDPTDPVILIHGYLAATNLGAIDFTSPQSGRAHITGNLTGGDVVLGIDNGDRNRQRDQGVFIVDSNVISFASGTAIDIVADDIAPGSKVPLEGDRPKPGAPQNLPTLSNEKLVHGAVVQNNLLISNGNGIHLAGNQDADGPNVYSRIVNNTIFNSAIGIDIENNAAPTLLNNVLVGNGIGLRGNNQGPTVIRGTVFDDNGNNFPGISAGTEAIIDPVGPLFVNPSDVNFGLSAGNPNFYPADGSVLIDNSIESQLDRTSIVDVKDSLGIPRSPIVVTQRDLAGQIRDDGSTSSGQSQNVKIDRGALDRSDSVGPVATILVPADNDAEMIDIDRLDTFMQLREGVYNFFEILLNDGSGMGPNEGTITADQIVLLENRRPLLAGNEYTFGYNNSNRTLRLTPAAGIWRQDAVYEIVMRNDFLTLADGTTINPIVDLAGNRLQPNRPDGQTRFTIVMPEVELDFGDAPASYATLFATDGPRHAIIDNATPRLGKYIDSEDDSAGVGSDDIVTAPVVDGNVREAGDGPFIVTTVGTDVQLVLSTLPVIGDNISITAGSETAVFELVETGRSVAVGRIPVEYPAGATVEEISDLLADKMAVELLARNVQATASHVAGTNSITLVPQDDEDGAYIGTGVVDGTTLNGVFLDPNSGDVISFLNPLAPSGSEIFLEVVGSGFVDAWVDYNGDGDFNDLGEQVLSSVAVVNGLNSLVLVAPAVSDVAENPDNFGFTNARFRLSSDGNLSPFGLAFDGEVEDYTVVVAKAAIPVSAADAYTFQEDVTLDQTGVGNGVAANDSDAGVTSIQYEVLESPLHGTLTLDPATGQFTYAPDPDFYGDDSFTYRIAGVQTLGAANYPVRSEVATVSLTVTAVNDVPIAFDDARVTLELSDTNTTSTVTVSKADLLDGALAQDDADLRTSPWDEKEQTLRVVQINVLDATGASVEAIPMVSTFVPTAGVHTIATYVADGLGGFVESGSITVTVAADAAVPGSLDEVVSVQYTPKLQYNEDNPRTGPAPSLDGFTFTIADDGKTTLPDGNLAATQPAPETFTANVSIQVRPQNDSPVAADDTIPSTSLTPGPIEDVDFVIPVSFLLSNDTAGPVDVNRTGSDDENTPVGANDGAVMIVTDMPADPLPANFPAGFQAFPLTTAAGATVSYDSATSSLIYSRSDDFYGVDSFQYTIVDQGFDVAVDGTRTSNPKYHTATVNLTIDPVNDVPSAIDQSFETLEDADITITAADLLGAASGDADAMQSTSPLDETNQVVRISALKLGGTNVNAASAAVGQSYATPHGSVVPNFDLDPLSTNFGFLIDLVYTPSTDFNSDNPLTGGLRTLDTFEFTVTDDGISPLPQGGPDVVNPVQSAVATASILVRPINDAPVAADDTASGDDATWNAYFANLPTPEVAPVPTEDIAFVIPRDFALANDRNARASAGDELDFTNDGDLSIVETTITTAFGATVTFDASGDMLYTPAADRFGMDSFVYTVTDLGIDEDSAGDRAVNSLSHEATIFVNLAAVNDTPLLDPIANEAIVEDTPTLTVALAGIDAGGGPTEIQNLRVTATSSDTALIPDPAVTYTSDDIAGSLTLLPNPDGAGTVTITVTVEDAGLDNDLSTTADNLTMTQTFDVFVAAVNDAPTTSPDLISVGSSRWNAYHGGLGPIPTEDTPLDIARDFLLGNDANGPVTALDELNFTHDAPLTIVQQQITTTLGGTVIFLPNGDLRYFPPLDQSGTDSFEYTVTDTGIDQDPTGVPTVRPLTSTTTVTIEVVPVNDPPLIDPIADVIISEDTTSRIVTFTGVDAGGSETQDLRVTTHSDNPTLINDPAVTYTSDGATGSIDLVPNPNQTGDAIITVFVEDAGLDGDLSTSADNSISSTQFRLRVTALNDAPIASDDSLTATEDTPLVFSQASLLANDRNGPANATDELTGQNDGQLVIQQQTITTALGGSVIFLPGGNLQYTPPTDSFGTDTFEYTILDEGVQEDENGNQIVAPLSDVGTVTIDIIPVNDVPTLNQPNAVTMLEDTVRPVVLTGITAGGGEVQNVRVSATSSNPSLLPDPTINYVSPNVNVQFDLVPNANQFGVSVVTVVVEDAGLDNDFATGGDNLSVTKTFIVRVNAVNDPPTLDPIGDVTIDEDAVGESINLTGITAGISETQLIRVIATSGDTTLAANPTVTYTTPDSGATLTFAPVADRFGTTPITVVVEDAGLDGNFATQGDNQQTTRTFQLTINPINDAPSMDALSDLSLDEDAPEQVVALTGITAGPNENQAIRISATSDNTTLLADPSVDYQSPLDAGSLRFVLNPDQFGTATVTVRIEDGGADNNLATLGDNLTSFQTFVIDVAAVNDAPSITPIADITIDEDSPVQFVSLAGITAGGNETQPLRASVSSDNVNLIPTPHLTLDLFTGAGILDYTPAADGFGSATIVVTLEDGGADQDLDTPSDNGITTETFVINVTPINDDPTLSPIADQTVAEDSGPATVSLGGISNGAGETGPLRVTGVSADTTMISDVSVTYTSPDADATLSFTPGTDQFGTTTITVTVEDGGVDGDLATAADNGTTTQSFDVMITPVNDSPTINQPSDVTINEDSPQQTVALSGIINGGGENGPLRVTATSGNTELIGQPSVSYVSPSTTGTVSFTPLPNGFGSTTIQLTVEDGGLDGDLATTGDNQTTTTSFVVEVLNLDDSPTAVVDTIDTDEDTDIRIPSSALTANDTDPDIGPGSSEQLSLTSVDAISTQGATIRFNPTTGEITYVATSSATLQALAPGESLQDSFTYTITDLDGESPEPVGTVFLNVTGINDAPTVVDDAIAAPEDVTSTTPIIIKPLSNDFDVDGSLDLDSLIITLDPQFGSLAKRTTSTGEVELAYSPFSTFTGADSFRYTISDNLGQQSAQATVSIDPSRLPRTGADVAGGVAGNDIHIDVLANDLPVVGDLDRSTLTVTTQSTGGVATVQPDGTITYVPNVGFTGSDSFQYTVADTAGNVSKPQAVSVQVVNSGLQNPILFGDVNANGEVTALDALLIINRLSRAGGVASIPVGDDERGPDFFDVNGNRQISALDALLVINRIGTQASVIPSGESVGGEGESIPATLSQPIIADLATSRSTAEELAAESSSDADSPWADIHAADSGLIAGKLVSHGSANEVDVDLVDLLAQQADLDDEQEQDESSRNDLALLDLI</sequence>
<dbReference type="GO" id="GO:0030574">
    <property type="term" value="P:collagen catabolic process"/>
    <property type="evidence" value="ECO:0007669"/>
    <property type="project" value="TreeGrafter"/>
</dbReference>
<dbReference type="GO" id="GO:0000272">
    <property type="term" value="P:polysaccharide catabolic process"/>
    <property type="evidence" value="ECO:0007669"/>
    <property type="project" value="InterPro"/>
</dbReference>
<reference evidence="11 12" key="1">
    <citation type="submission" date="2019-02" db="EMBL/GenBank/DDBJ databases">
        <title>Deep-cultivation of Planctomycetes and their phenomic and genomic characterization uncovers novel biology.</title>
        <authorList>
            <person name="Wiegand S."/>
            <person name="Jogler M."/>
            <person name="Boedeker C."/>
            <person name="Pinto D."/>
            <person name="Vollmers J."/>
            <person name="Rivas-Marin E."/>
            <person name="Kohn T."/>
            <person name="Peeters S.H."/>
            <person name="Heuer A."/>
            <person name="Rast P."/>
            <person name="Oberbeckmann S."/>
            <person name="Bunk B."/>
            <person name="Jeske O."/>
            <person name="Meyerdierks A."/>
            <person name="Storesund J.E."/>
            <person name="Kallscheuer N."/>
            <person name="Luecker S."/>
            <person name="Lage O.M."/>
            <person name="Pohl T."/>
            <person name="Merkel B.J."/>
            <person name="Hornburger P."/>
            <person name="Mueller R.-W."/>
            <person name="Bruemmer F."/>
            <person name="Labrenz M."/>
            <person name="Spormann A.M."/>
            <person name="Op den Camp H."/>
            <person name="Overmann J."/>
            <person name="Amann R."/>
            <person name="Jetten M.S.M."/>
            <person name="Mascher T."/>
            <person name="Medema M.H."/>
            <person name="Devos D.P."/>
            <person name="Kaster A.-K."/>
            <person name="Ovreas L."/>
            <person name="Rohde M."/>
            <person name="Galperin M.Y."/>
            <person name="Jogler C."/>
        </authorList>
    </citation>
    <scope>NUCLEOTIDE SEQUENCE [LARGE SCALE GENOMIC DNA]</scope>
    <source>
        <strain evidence="11 12">K22_7</strain>
    </source>
</reference>
<dbReference type="Gene3D" id="2.60.40.3440">
    <property type="match status" value="4"/>
</dbReference>
<dbReference type="NCBIfam" id="NF012211">
    <property type="entry name" value="tand_rpt_95"/>
    <property type="match status" value="4"/>
</dbReference>
<dbReference type="InterPro" id="IPR002126">
    <property type="entry name" value="Cadherin-like_dom"/>
</dbReference>
<evidence type="ECO:0000256" key="8">
    <source>
        <dbReference type="ARBA" id="ARBA00023049"/>
    </source>
</evidence>
<feature type="region of interest" description="Disordered" evidence="9">
    <location>
        <begin position="2209"/>
        <end position="2233"/>
    </location>
</feature>